<dbReference type="SUPFAM" id="SSF56801">
    <property type="entry name" value="Acetyl-CoA synthetase-like"/>
    <property type="match status" value="1"/>
</dbReference>
<dbReference type="Pfam" id="PF23562">
    <property type="entry name" value="AMP-binding_C_3"/>
    <property type="match status" value="1"/>
</dbReference>
<organism evidence="3 4">
    <name type="scientific">Candidatus Segetimicrobium genomatis</name>
    <dbReference type="NCBI Taxonomy" id="2569760"/>
    <lineage>
        <taxon>Bacteria</taxon>
        <taxon>Bacillati</taxon>
        <taxon>Candidatus Sysuimicrobiota</taxon>
        <taxon>Candidatus Sysuimicrobiia</taxon>
        <taxon>Candidatus Sysuimicrobiales</taxon>
        <taxon>Candidatus Segetimicrobiaceae</taxon>
        <taxon>Candidatus Segetimicrobium</taxon>
    </lineage>
</organism>
<name>A0A537KN51_9BACT</name>
<evidence type="ECO:0000256" key="1">
    <source>
        <dbReference type="ARBA" id="ARBA00022741"/>
    </source>
</evidence>
<sequence>MIKLNKFVANAVVLGDKRKFPIVLVVPNFETVEKWAKERNLSYGSRGQLLALADAKAKIEREVMGMLRDLAKFEMPKKVVLLEHDFTIESGELTPTLKVKRRAVEKRYAELIDKTYAEADPMAAAVEG</sequence>
<gene>
    <name evidence="3" type="ORF">E6H01_13575</name>
</gene>
<dbReference type="GO" id="GO:0004467">
    <property type="term" value="F:long-chain fatty acid-CoA ligase activity"/>
    <property type="evidence" value="ECO:0007669"/>
    <property type="project" value="TreeGrafter"/>
</dbReference>
<reference evidence="3 4" key="1">
    <citation type="journal article" date="2019" name="Nat. Microbiol.">
        <title>Mediterranean grassland soil C-N compound turnover is dependent on rainfall and depth, and is mediated by genomically divergent microorganisms.</title>
        <authorList>
            <person name="Diamond S."/>
            <person name="Andeer P.F."/>
            <person name="Li Z."/>
            <person name="Crits-Christoph A."/>
            <person name="Burstein D."/>
            <person name="Anantharaman K."/>
            <person name="Lane K.R."/>
            <person name="Thomas B.C."/>
            <person name="Pan C."/>
            <person name="Northen T.R."/>
            <person name="Banfield J.F."/>
        </authorList>
    </citation>
    <scope>NUCLEOTIDE SEQUENCE [LARGE SCALE GENOMIC DNA]</scope>
    <source>
        <strain evidence="3">NP_4</strain>
    </source>
</reference>
<keyword evidence="3" id="KW-0436">Ligase</keyword>
<keyword evidence="2" id="KW-0067">ATP-binding</keyword>
<dbReference type="Proteomes" id="UP000319353">
    <property type="component" value="Unassembled WGS sequence"/>
</dbReference>
<dbReference type="AlphaFoldDB" id="A0A537KN51"/>
<keyword evidence="1" id="KW-0547">Nucleotide-binding</keyword>
<dbReference type="PANTHER" id="PTHR43272">
    <property type="entry name" value="LONG-CHAIN-FATTY-ACID--COA LIGASE"/>
    <property type="match status" value="1"/>
</dbReference>
<dbReference type="EMBL" id="VBAL01000234">
    <property type="protein sequence ID" value="TMI96936.1"/>
    <property type="molecule type" value="Genomic_DNA"/>
</dbReference>
<evidence type="ECO:0000256" key="2">
    <source>
        <dbReference type="ARBA" id="ARBA00022840"/>
    </source>
</evidence>
<accession>A0A537KN51</accession>
<dbReference type="GO" id="GO:0005524">
    <property type="term" value="F:ATP binding"/>
    <property type="evidence" value="ECO:0007669"/>
    <property type="project" value="UniProtKB-KW"/>
</dbReference>
<evidence type="ECO:0000313" key="3">
    <source>
        <dbReference type="EMBL" id="TMI96936.1"/>
    </source>
</evidence>
<comment type="caution">
    <text evidence="3">The sequence shown here is derived from an EMBL/GenBank/DDBJ whole genome shotgun (WGS) entry which is preliminary data.</text>
</comment>
<proteinExistence type="predicted"/>
<dbReference type="GO" id="GO:0016020">
    <property type="term" value="C:membrane"/>
    <property type="evidence" value="ECO:0007669"/>
    <property type="project" value="TreeGrafter"/>
</dbReference>
<dbReference type="PANTHER" id="PTHR43272:SF33">
    <property type="entry name" value="AMP-BINDING DOMAIN-CONTAINING PROTEIN-RELATED"/>
    <property type="match status" value="1"/>
</dbReference>
<protein>
    <submittedName>
        <fullName evidence="3">Long-chain fatty acid--CoA ligase</fullName>
    </submittedName>
</protein>
<evidence type="ECO:0000313" key="4">
    <source>
        <dbReference type="Proteomes" id="UP000319353"/>
    </source>
</evidence>